<dbReference type="InterPro" id="IPR056618">
    <property type="entry name" value="Chromo_PTM"/>
</dbReference>
<dbReference type="InterPro" id="IPR013083">
    <property type="entry name" value="Znf_RING/FYVE/PHD"/>
</dbReference>
<comment type="subcellular location">
    <subcellularLocation>
        <location evidence="1">Nucleus</location>
    </subcellularLocation>
</comment>
<feature type="compositionally biased region" description="Polar residues" evidence="7">
    <location>
        <begin position="1817"/>
        <end position="1837"/>
    </location>
</feature>
<dbReference type="Proteomes" id="UP001231189">
    <property type="component" value="Unassembled WGS sequence"/>
</dbReference>
<evidence type="ECO:0000313" key="10">
    <source>
        <dbReference type="EMBL" id="KAK1647470.1"/>
    </source>
</evidence>
<feature type="compositionally biased region" description="Polar residues" evidence="7">
    <location>
        <begin position="90"/>
        <end position="106"/>
    </location>
</feature>
<dbReference type="Pfam" id="PF02791">
    <property type="entry name" value="DDT"/>
    <property type="match status" value="1"/>
</dbReference>
<dbReference type="PANTHER" id="PTHR46508">
    <property type="entry name" value="PHD FINGER FAMILY PROTEIN"/>
    <property type="match status" value="1"/>
</dbReference>
<feature type="compositionally biased region" description="Basic and acidic residues" evidence="7">
    <location>
        <begin position="107"/>
        <end position="124"/>
    </location>
</feature>
<protein>
    <submittedName>
        <fullName evidence="10">Uncharacterized protein</fullName>
    </submittedName>
</protein>
<evidence type="ECO:0000256" key="1">
    <source>
        <dbReference type="ARBA" id="ARBA00004123"/>
    </source>
</evidence>
<dbReference type="Pfam" id="PF15612">
    <property type="entry name" value="WHIM1"/>
    <property type="match status" value="1"/>
</dbReference>
<dbReference type="InterPro" id="IPR028942">
    <property type="entry name" value="WHIM1_dom"/>
</dbReference>
<gene>
    <name evidence="10" type="ORF">QYE76_065275</name>
</gene>
<keyword evidence="5" id="KW-0539">Nucleus</keyword>
<feature type="domain" description="PHD-type" evidence="8">
    <location>
        <begin position="717"/>
        <end position="764"/>
    </location>
</feature>
<evidence type="ECO:0000256" key="5">
    <source>
        <dbReference type="ARBA" id="ARBA00023242"/>
    </source>
</evidence>
<organism evidence="10 11">
    <name type="scientific">Lolium multiflorum</name>
    <name type="common">Italian ryegrass</name>
    <name type="synonym">Lolium perenne subsp. multiflorum</name>
    <dbReference type="NCBI Taxonomy" id="4521"/>
    <lineage>
        <taxon>Eukaryota</taxon>
        <taxon>Viridiplantae</taxon>
        <taxon>Streptophyta</taxon>
        <taxon>Embryophyta</taxon>
        <taxon>Tracheophyta</taxon>
        <taxon>Spermatophyta</taxon>
        <taxon>Magnoliopsida</taxon>
        <taxon>Liliopsida</taxon>
        <taxon>Poales</taxon>
        <taxon>Poaceae</taxon>
        <taxon>BOP clade</taxon>
        <taxon>Pooideae</taxon>
        <taxon>Poodae</taxon>
        <taxon>Poeae</taxon>
        <taxon>Poeae Chloroplast Group 2 (Poeae type)</taxon>
        <taxon>Loliodinae</taxon>
        <taxon>Loliinae</taxon>
        <taxon>Lolium</taxon>
    </lineage>
</organism>
<feature type="region of interest" description="Disordered" evidence="7">
    <location>
        <begin position="389"/>
        <end position="411"/>
    </location>
</feature>
<dbReference type="InterPro" id="IPR011011">
    <property type="entry name" value="Znf_FYVE_PHD"/>
</dbReference>
<proteinExistence type="predicted"/>
<evidence type="ECO:0000256" key="2">
    <source>
        <dbReference type="ARBA" id="ARBA00022723"/>
    </source>
</evidence>
<dbReference type="InterPro" id="IPR047365">
    <property type="entry name" value="Tudor_AtPTM-like"/>
</dbReference>
<dbReference type="PROSITE" id="PS50016">
    <property type="entry name" value="ZF_PHD_2"/>
    <property type="match status" value="1"/>
</dbReference>
<dbReference type="InterPro" id="IPR001965">
    <property type="entry name" value="Znf_PHD"/>
</dbReference>
<evidence type="ECO:0000256" key="4">
    <source>
        <dbReference type="ARBA" id="ARBA00022833"/>
    </source>
</evidence>
<feature type="region of interest" description="Disordered" evidence="7">
    <location>
        <begin position="266"/>
        <end position="285"/>
    </location>
</feature>
<evidence type="ECO:0000313" key="11">
    <source>
        <dbReference type="Proteomes" id="UP001231189"/>
    </source>
</evidence>
<feature type="domain" description="DDT" evidence="9">
    <location>
        <begin position="503"/>
        <end position="563"/>
    </location>
</feature>
<dbReference type="PROSITE" id="PS01359">
    <property type="entry name" value="ZF_PHD_1"/>
    <property type="match status" value="1"/>
</dbReference>
<dbReference type="InterPro" id="IPR018501">
    <property type="entry name" value="DDT_dom"/>
</dbReference>
<dbReference type="EMBL" id="JAUUTY010000004">
    <property type="protein sequence ID" value="KAK1647470.1"/>
    <property type="molecule type" value="Genomic_DNA"/>
</dbReference>
<feature type="compositionally biased region" description="Basic residues" evidence="7">
    <location>
        <begin position="1228"/>
        <end position="1237"/>
    </location>
</feature>
<keyword evidence="4" id="KW-0862">Zinc</keyword>
<keyword evidence="2" id="KW-0479">Metal-binding</keyword>
<dbReference type="PROSITE" id="PS50827">
    <property type="entry name" value="DDT"/>
    <property type="match status" value="1"/>
</dbReference>
<dbReference type="InterPro" id="IPR019787">
    <property type="entry name" value="Znf_PHD-finger"/>
</dbReference>
<dbReference type="Gene3D" id="3.30.40.10">
    <property type="entry name" value="Zinc/RING finger domain, C3HC4 (zinc finger)"/>
    <property type="match status" value="2"/>
</dbReference>
<dbReference type="GO" id="GO:0005634">
    <property type="term" value="C:nucleus"/>
    <property type="evidence" value="ECO:0007669"/>
    <property type="project" value="UniProtKB-SubCell"/>
</dbReference>
<keyword evidence="3 6" id="KW-0863">Zinc-finger</keyword>
<evidence type="ECO:0000256" key="3">
    <source>
        <dbReference type="ARBA" id="ARBA00022771"/>
    </source>
</evidence>
<dbReference type="SMART" id="SM00249">
    <property type="entry name" value="PHD"/>
    <property type="match status" value="4"/>
</dbReference>
<reference evidence="10" key="1">
    <citation type="submission" date="2023-07" db="EMBL/GenBank/DDBJ databases">
        <title>A chromosome-level genome assembly of Lolium multiflorum.</title>
        <authorList>
            <person name="Chen Y."/>
            <person name="Copetti D."/>
            <person name="Kolliker R."/>
            <person name="Studer B."/>
        </authorList>
    </citation>
    <scope>NUCLEOTIDE SEQUENCE</scope>
    <source>
        <strain evidence="10">02402/16</strain>
        <tissue evidence="10">Leaf</tissue>
    </source>
</reference>
<feature type="region of interest" description="Disordered" evidence="7">
    <location>
        <begin position="1211"/>
        <end position="1245"/>
    </location>
</feature>
<accession>A0AAD8S903</accession>
<dbReference type="GO" id="GO:0008270">
    <property type="term" value="F:zinc ion binding"/>
    <property type="evidence" value="ECO:0007669"/>
    <property type="project" value="UniProtKB-KW"/>
</dbReference>
<dbReference type="SUPFAM" id="SSF57903">
    <property type="entry name" value="FYVE/PHD zinc finger"/>
    <property type="match status" value="2"/>
</dbReference>
<evidence type="ECO:0000256" key="6">
    <source>
        <dbReference type="PROSITE-ProRule" id="PRU00146"/>
    </source>
</evidence>
<feature type="region of interest" description="Disordered" evidence="7">
    <location>
        <begin position="1"/>
        <end position="124"/>
    </location>
</feature>
<dbReference type="GO" id="GO:0000785">
    <property type="term" value="C:chromatin"/>
    <property type="evidence" value="ECO:0007669"/>
    <property type="project" value="UniProtKB-ARBA"/>
</dbReference>
<keyword evidence="11" id="KW-1185">Reference proteome</keyword>
<dbReference type="Pfam" id="PF24294">
    <property type="entry name" value="Chromo_PTM"/>
    <property type="match status" value="1"/>
</dbReference>
<evidence type="ECO:0000259" key="8">
    <source>
        <dbReference type="PROSITE" id="PS50016"/>
    </source>
</evidence>
<dbReference type="Pfam" id="PF21743">
    <property type="entry name" value="PTM_DIR17_Tudor"/>
    <property type="match status" value="1"/>
</dbReference>
<name>A0AAD8S903_LOLMU</name>
<feature type="region of interest" description="Disordered" evidence="7">
    <location>
        <begin position="447"/>
        <end position="495"/>
    </location>
</feature>
<comment type="caution">
    <text evidence="10">The sequence shown here is derived from an EMBL/GenBank/DDBJ whole genome shotgun (WGS) entry which is preliminary data.</text>
</comment>
<evidence type="ECO:0000259" key="9">
    <source>
        <dbReference type="PROSITE" id="PS50827"/>
    </source>
</evidence>
<dbReference type="Pfam" id="PF00628">
    <property type="entry name" value="PHD"/>
    <property type="match status" value="1"/>
</dbReference>
<feature type="region of interest" description="Disordered" evidence="7">
    <location>
        <begin position="130"/>
        <end position="149"/>
    </location>
</feature>
<dbReference type="SMART" id="SM00571">
    <property type="entry name" value="DDT"/>
    <property type="match status" value="1"/>
</dbReference>
<sequence length="1953" mass="212115">MDPAAEVSRRMLRAASPPPAQEAARVEIAQDGVPDAAGEPGNPPAVSPLQTEGNGDAVLAKRQDAAAPAAGEANMEVDDAPLASEGAEGQSATESETEVNDTSLLEKQQDVVSESKMEVDEISASEKQHAAAAVVAPSEVKTEDPVSEVSPRMLGKVKIAQVGLPAAVGQAQNTHAVMPLLTKGNTDAVLDKQQGGMAPAVSGANMDVDELPQGKANVCGVLEKRQDVTAPVVSQSNMEVDAPKQEHAMAVTPSEVRMEKGVSRVVDQQPNTSGGGPPAKENEEGGCFVGRYITRSSSGDGATHLGKVASYDASIGLYNVLFEDGQGEELALPQLRELLMDDENGASAMKVSRRKRKLDLLVSTGTVKQAKGPPSTRQRVDACEVPARPDVTQQTGCDPDLSGNVKPSSNSSDFAKALQAELVSPGTVKQAKGPPSTRQRVDACEVPARPDASQQTVCDPDLSGNVKPSSNSSDFAKELPAELSPPLQGPELPPSSADIAVPEESISHLFSVYNFLRSFNVQLFLSPFGLDDFVASINCTVQNTLLDAVHVSLLRALRRHLETKSSRGSQLASNCLRYVDWALLDLLTWPTFLLEYLYLMGYIKSLGGRSFGRTLLGMEYYKIPVTTKLRILQILCDHVTESEELKAELEAREGYNEEMEYEGDSTISSEAGSRAVLTRASKASVCEKIKGLQSSKTAPNATNPEAVLPNASQDGNSDDCRICGMDGTLVCCDGCPWAYHSRCIGQNKAFLPQGLWFCPECVVNKLGPASSRIERGARGAQMFGIDMCGRLFLGSCNYLLVIGTSMDAGSYARYYNQYDVAKVVQILASSDAYTDICRRMTEYWRHLLDIFQNERSKIVKEAGAKHTTQSNTSLSATPIKAGVEIVLMTMLTDGGDSKTVVIPQINAQHESVAKQSTLCSMEHLAKQKCMTTDVGSATEKTNGVSVKTPLPPKHMHNTPRNGAFEPAGISSISHQNGPVVTGVSSVTRTQPSHGLVRSDFSASGGKSFKPRAYTNLYNHGNVAASAAANLAVLTSDEGKVSTSQLTTNLRKKMAADCALQVKAFSSPAVQFIWPSTEKKIMEVPRDKCGWCLACKSSASGGKKGCYLNLATANAMRGSARVLSLMHVIKSSESHFPSIAAYLVNMEESLRGLLVGSLQDMQQRQRWHKQLQEASNCKAIVPLLLELESNIRSVAFSPSWVKLLDDWPVESPAPSAGTSHPAAYQKRGTGGRRGRKRSLATESAAVTDNGKSWKKVNWWSGGNISKRILQRGAYLSLAIRKAARQGGKKRIAGLSYHESSNLPRRTRQFAWRACVGLSENSSQLALQVRCLDAHIRWKEFVPPDQALSDGKSSDLDFHALRNAVLCDKKIVDNKIRYALKFPNQKHLPVRVTKNILEAEDNQDQNGKFWFSENHVPLSLVREFEQKLGVTSLPNAGIVQSNCFTNLYQRRVKASMGDVFSYLFHKGDIYPCSSCKKDVPFRHIVRCTSCQGNCHNECTVRSVGGKGGNGTSTLICKLCIQKRSLILTNYSTNARHVLPQKKSTGQLPVSAPKIVFKVSSSISAEPAVTDQAQPIAKAEVHPVAKPWSSFSVAALRARPKIEGKKSKSEKKRKTREIKYFGLSWRKNSNDNRGSDFRANDVILKCKDGKGSAIKPTCCLCKKSYCPDFLYVRCQQCKAWFHGDALRLEEERILDVVEYRCCRCRRQAIPTCPHSDDFEPEFSEQTVATSSQSSMLCSEDTASYGIFEPAGEETFDADLSMNVARFNPGANQKLSIRRAQGKTSGYVDQPPADANVHMGKFSLSELDGVDASELPDWDHSQGSQWNEASRGSSATETSSPFTDLLEAEDARFANTFGMPSGMQDNGNYTGSFIREPVSIDDVDVMIEGGSSNTHFPANDPPPDKAPCIKCKDSLPPPDLKCSVCGLHIHRQCSPWDENDLPSENADWACGACREWR</sequence>
<evidence type="ECO:0000256" key="7">
    <source>
        <dbReference type="SAM" id="MobiDB-lite"/>
    </source>
</evidence>
<feature type="region of interest" description="Disordered" evidence="7">
    <location>
        <begin position="1809"/>
        <end position="1837"/>
    </location>
</feature>
<dbReference type="PANTHER" id="PTHR46508:SF22">
    <property type="entry name" value="PHD-TYPE DOMAIN-CONTAINING PROTEIN"/>
    <property type="match status" value="1"/>
</dbReference>
<dbReference type="InterPro" id="IPR019786">
    <property type="entry name" value="Zinc_finger_PHD-type_CS"/>
</dbReference>